<dbReference type="InterPro" id="IPR051398">
    <property type="entry name" value="Polysacch_Deacetylase"/>
</dbReference>
<evidence type="ECO:0000313" key="5">
    <source>
        <dbReference type="Proteomes" id="UP001589609"/>
    </source>
</evidence>
<dbReference type="Pfam" id="PF01522">
    <property type="entry name" value="Polysacc_deac_1"/>
    <property type="match status" value="1"/>
</dbReference>
<keyword evidence="5" id="KW-1185">Reference proteome</keyword>
<dbReference type="SUPFAM" id="SSF88713">
    <property type="entry name" value="Glycoside hydrolase/deacetylase"/>
    <property type="match status" value="1"/>
</dbReference>
<comment type="subcellular location">
    <subcellularLocation>
        <location evidence="1">Secreted</location>
    </subcellularLocation>
</comment>
<dbReference type="EMBL" id="JBHMAF010000017">
    <property type="protein sequence ID" value="MFB9757623.1"/>
    <property type="molecule type" value="Genomic_DNA"/>
</dbReference>
<dbReference type="PANTHER" id="PTHR34216">
    <property type="match status" value="1"/>
</dbReference>
<dbReference type="Gene3D" id="3.20.20.370">
    <property type="entry name" value="Glycoside hydrolase/deacetylase"/>
    <property type="match status" value="1"/>
</dbReference>
<feature type="domain" description="NodB homology" evidence="3">
    <location>
        <begin position="117"/>
        <end position="289"/>
    </location>
</feature>
<evidence type="ECO:0000313" key="4">
    <source>
        <dbReference type="EMBL" id="MFB9757623.1"/>
    </source>
</evidence>
<sequence length="289" mass="33465">MKKLTLIVTILIFVFIGSGCNSFQSMEHSKTEYSNSKDDFSLSDDGCLVLNYHRIRSPDWFTKTLEKLTHNTELTTYSVYTNEFKKQILYLKEKGIPFITPADLETYVSGEKPMPKKCALITFDDIDVSVYEHAYPFLKEENIPFTVFIITGQVGNPDFDGLKMVTWKQLEEMNRSGLATIGTHTHKLHYIEPNEKAPFLKEKNLNLFKQDSLEAIKVYKQHFGTEPLYFAYPYGYGIPKTDEILLNQGYHLIFSLNPGTVKVNDPRFFINRVLVDRGDWKVIERWANS</sequence>
<evidence type="ECO:0000256" key="2">
    <source>
        <dbReference type="ARBA" id="ARBA00022729"/>
    </source>
</evidence>
<name>A0ABV5WAK5_9BACI</name>
<dbReference type="PROSITE" id="PS51677">
    <property type="entry name" value="NODB"/>
    <property type="match status" value="1"/>
</dbReference>
<protein>
    <submittedName>
        <fullName evidence="4">Polysaccharide deacetylase family protein</fullName>
    </submittedName>
</protein>
<dbReference type="Proteomes" id="UP001589609">
    <property type="component" value="Unassembled WGS sequence"/>
</dbReference>
<dbReference type="RefSeq" id="WP_379947927.1">
    <property type="nucleotide sequence ID" value="NZ_JBHMAF010000017.1"/>
</dbReference>
<comment type="caution">
    <text evidence="4">The sequence shown here is derived from an EMBL/GenBank/DDBJ whole genome shotgun (WGS) entry which is preliminary data.</text>
</comment>
<gene>
    <name evidence="4" type="ORF">ACFFMS_03580</name>
</gene>
<proteinExistence type="predicted"/>
<reference evidence="4 5" key="1">
    <citation type="submission" date="2024-09" db="EMBL/GenBank/DDBJ databases">
        <authorList>
            <person name="Sun Q."/>
            <person name="Mori K."/>
        </authorList>
    </citation>
    <scope>NUCLEOTIDE SEQUENCE [LARGE SCALE GENOMIC DNA]</scope>
    <source>
        <strain evidence="4 5">JCM 11201</strain>
    </source>
</reference>
<dbReference type="PROSITE" id="PS51257">
    <property type="entry name" value="PROKAR_LIPOPROTEIN"/>
    <property type="match status" value="1"/>
</dbReference>
<organism evidence="4 5">
    <name type="scientific">Ectobacillus funiculus</name>
    <dbReference type="NCBI Taxonomy" id="137993"/>
    <lineage>
        <taxon>Bacteria</taxon>
        <taxon>Bacillati</taxon>
        <taxon>Bacillota</taxon>
        <taxon>Bacilli</taxon>
        <taxon>Bacillales</taxon>
        <taxon>Bacillaceae</taxon>
        <taxon>Ectobacillus</taxon>
    </lineage>
</organism>
<evidence type="ECO:0000256" key="1">
    <source>
        <dbReference type="ARBA" id="ARBA00004613"/>
    </source>
</evidence>
<dbReference type="InterPro" id="IPR002509">
    <property type="entry name" value="NODB_dom"/>
</dbReference>
<keyword evidence="2" id="KW-0732">Signal</keyword>
<evidence type="ECO:0000259" key="3">
    <source>
        <dbReference type="PROSITE" id="PS51677"/>
    </source>
</evidence>
<dbReference type="PANTHER" id="PTHR34216:SF3">
    <property type="entry name" value="POLY-BETA-1,6-N-ACETYL-D-GLUCOSAMINE N-DEACETYLASE"/>
    <property type="match status" value="1"/>
</dbReference>
<accession>A0ABV5WAK5</accession>
<dbReference type="InterPro" id="IPR011330">
    <property type="entry name" value="Glyco_hydro/deAcase_b/a-brl"/>
</dbReference>